<gene>
    <name evidence="2" type="ORF">DNTS_007246</name>
</gene>
<proteinExistence type="predicted"/>
<protein>
    <submittedName>
        <fullName evidence="2">Uncharacterized protein</fullName>
    </submittedName>
</protein>
<dbReference type="EMBL" id="SRMA01026814">
    <property type="protein sequence ID" value="TRY67997.1"/>
    <property type="molecule type" value="Genomic_DNA"/>
</dbReference>
<evidence type="ECO:0000313" key="3">
    <source>
        <dbReference type="Proteomes" id="UP000316079"/>
    </source>
</evidence>
<sequence>MDLRVTSILLLAAVLVEATPDKYYHVKKQSYPTKSQMVQLMLLLGNQVHQAHQEHLALLAHQGHLGTLGRMVLDKWDQWGHLDHLAQQVIPQLVNPEAQVDLENQVHLDTLAKRDTQGSQELKVQEELQDHLEALDLLAFHLLESLGHMVYLDQWVRVESLALKVILEILDFRVRKGNLDMAGPENPVDQVQWVHQDLLVFQVNLELESLDQLDFLENLESQVCQGGMAHQVLWDYKVQKVMQGHLE</sequence>
<evidence type="ECO:0000313" key="2">
    <source>
        <dbReference type="EMBL" id="TRY67997.1"/>
    </source>
</evidence>
<keyword evidence="1" id="KW-0732">Signal</keyword>
<name>A0A553NRD8_9TELE</name>
<accession>A0A553NRD8</accession>
<evidence type="ECO:0000256" key="1">
    <source>
        <dbReference type="SAM" id="SignalP"/>
    </source>
</evidence>
<keyword evidence="3" id="KW-1185">Reference proteome</keyword>
<feature type="signal peptide" evidence="1">
    <location>
        <begin position="1"/>
        <end position="18"/>
    </location>
</feature>
<dbReference type="Proteomes" id="UP000316079">
    <property type="component" value="Unassembled WGS sequence"/>
</dbReference>
<comment type="caution">
    <text evidence="2">The sequence shown here is derived from an EMBL/GenBank/DDBJ whole genome shotgun (WGS) entry which is preliminary data.</text>
</comment>
<reference evidence="2 3" key="1">
    <citation type="journal article" date="2019" name="Sci. Data">
        <title>Hybrid genome assembly and annotation of Danionella translucida.</title>
        <authorList>
            <person name="Kadobianskyi M."/>
            <person name="Schulze L."/>
            <person name="Schuelke M."/>
            <person name="Judkewitz B."/>
        </authorList>
    </citation>
    <scope>NUCLEOTIDE SEQUENCE [LARGE SCALE GENOMIC DNA]</scope>
    <source>
        <strain evidence="2 3">Bolton</strain>
    </source>
</reference>
<organism evidence="2 3">
    <name type="scientific">Danionella cerebrum</name>
    <dbReference type="NCBI Taxonomy" id="2873325"/>
    <lineage>
        <taxon>Eukaryota</taxon>
        <taxon>Metazoa</taxon>
        <taxon>Chordata</taxon>
        <taxon>Craniata</taxon>
        <taxon>Vertebrata</taxon>
        <taxon>Euteleostomi</taxon>
        <taxon>Actinopterygii</taxon>
        <taxon>Neopterygii</taxon>
        <taxon>Teleostei</taxon>
        <taxon>Ostariophysi</taxon>
        <taxon>Cypriniformes</taxon>
        <taxon>Danionidae</taxon>
        <taxon>Danioninae</taxon>
        <taxon>Danionella</taxon>
    </lineage>
</organism>
<dbReference type="AlphaFoldDB" id="A0A553NRD8"/>
<feature type="chain" id="PRO_5021758187" evidence="1">
    <location>
        <begin position="19"/>
        <end position="247"/>
    </location>
</feature>